<keyword evidence="11" id="KW-0479">Metal-binding</keyword>
<evidence type="ECO:0000256" key="1">
    <source>
        <dbReference type="ARBA" id="ARBA00004448"/>
    </source>
</evidence>
<dbReference type="Gene3D" id="1.20.1300.10">
    <property type="entry name" value="Fumarate reductase/succinate dehydrogenase, transmembrane subunit"/>
    <property type="match status" value="1"/>
</dbReference>
<evidence type="ECO:0000256" key="6">
    <source>
        <dbReference type="ARBA" id="ARBA00022946"/>
    </source>
</evidence>
<evidence type="ECO:0000256" key="7">
    <source>
        <dbReference type="ARBA" id="ARBA00022989"/>
    </source>
</evidence>
<evidence type="ECO:0000256" key="5">
    <source>
        <dbReference type="ARBA" id="ARBA00022792"/>
    </source>
</evidence>
<dbReference type="FunFam" id="1.20.1300.10:FF:000007">
    <property type="entry name" value="Succinate dehydrogenase [ubiquinone] cytochrome b small subunit"/>
    <property type="match status" value="1"/>
</dbReference>
<dbReference type="RefSeq" id="XP_056040831.1">
    <property type="nucleotide sequence ID" value="XM_056188591.1"/>
</dbReference>
<keyword evidence="11" id="KW-0408">Iron</keyword>
<evidence type="ECO:0000256" key="11">
    <source>
        <dbReference type="PIRSR" id="PIRSR607992-2"/>
    </source>
</evidence>
<comment type="similarity">
    <text evidence="2 12">Belongs to the CybS family.</text>
</comment>
<evidence type="ECO:0000313" key="13">
    <source>
        <dbReference type="EMBL" id="KAJ8097381.1"/>
    </source>
</evidence>
<gene>
    <name evidence="13" type="ORF">POJ06DRAFT_261209</name>
</gene>
<keyword evidence="4" id="KW-0812">Transmembrane</keyword>
<feature type="binding site" description="axial binding residue" evidence="11">
    <location>
        <position position="117"/>
    </location>
    <ligand>
        <name>heme b</name>
        <dbReference type="ChEBI" id="CHEBI:60344"/>
        <note>ligand shared with SDHC</note>
    </ligand>
    <ligandPart>
        <name>Fe</name>
        <dbReference type="ChEBI" id="CHEBI:18248"/>
    </ligandPart>
</feature>
<sequence length="177" mass="18872">MSIRVIASPVRASLARPCLGLRAIRASIPTHGALAAPVAVRHLGIPPLIAQPPGGIVGTVNDAVKIPPPDKLHGSYHWTFERLIAIGIIPLTVAPFISDAALAPAVDSVLVTTTLVHCYFGLQSNIIDYIPKREFGKVHDACMWLLLGGTIVTGYGFYKYETNDIGLSGTIAKVWKA</sequence>
<evidence type="ECO:0000256" key="8">
    <source>
        <dbReference type="ARBA" id="ARBA00023128"/>
    </source>
</evidence>
<dbReference type="GeneID" id="80883757"/>
<feature type="binding site" evidence="10">
    <location>
        <position position="129"/>
    </location>
    <ligand>
        <name>a ubiquinone</name>
        <dbReference type="ChEBI" id="CHEBI:16389"/>
        <note>ligand shared with IP/SDHB</note>
    </ligand>
</feature>
<keyword evidence="8 12" id="KW-0496">Mitochondrion</keyword>
<keyword evidence="3" id="KW-0813">Transport</keyword>
<dbReference type="Proteomes" id="UP001217417">
    <property type="component" value="Unassembled WGS sequence"/>
</dbReference>
<name>A0AAD7QLA7_9ASCO</name>
<dbReference type="GO" id="GO:0006099">
    <property type="term" value="P:tricarboxylic acid cycle"/>
    <property type="evidence" value="ECO:0007669"/>
    <property type="project" value="TreeGrafter"/>
</dbReference>
<dbReference type="AlphaFoldDB" id="A0AAD7QLA7"/>
<evidence type="ECO:0000256" key="10">
    <source>
        <dbReference type="PIRSR" id="PIRSR607992-1"/>
    </source>
</evidence>
<keyword evidence="5 12" id="KW-0999">Mitochondrion inner membrane</keyword>
<evidence type="ECO:0000256" key="12">
    <source>
        <dbReference type="RuleBase" id="RU364031"/>
    </source>
</evidence>
<dbReference type="Pfam" id="PF05328">
    <property type="entry name" value="CybS"/>
    <property type="match status" value="1"/>
</dbReference>
<dbReference type="CDD" id="cd03496">
    <property type="entry name" value="SQR_TypeC_CybS"/>
    <property type="match status" value="1"/>
</dbReference>
<keyword evidence="6 12" id="KW-0809">Transit peptide</keyword>
<dbReference type="PANTHER" id="PTHR13337">
    <property type="entry name" value="SUCCINATE DEHYDROGENASE"/>
    <property type="match status" value="1"/>
</dbReference>
<dbReference type="GO" id="GO:0005743">
    <property type="term" value="C:mitochondrial inner membrane"/>
    <property type="evidence" value="ECO:0007669"/>
    <property type="project" value="UniProtKB-SubCell"/>
</dbReference>
<keyword evidence="9 12" id="KW-0472">Membrane</keyword>
<dbReference type="GO" id="GO:0046872">
    <property type="term" value="F:metal ion binding"/>
    <property type="evidence" value="ECO:0007669"/>
    <property type="project" value="UniProtKB-KW"/>
</dbReference>
<keyword evidence="7" id="KW-1133">Transmembrane helix</keyword>
<dbReference type="GO" id="GO:0098796">
    <property type="term" value="C:membrane protein complex"/>
    <property type="evidence" value="ECO:0007669"/>
    <property type="project" value="UniProtKB-ARBA"/>
</dbReference>
<comment type="subcellular location">
    <subcellularLocation>
        <location evidence="1 12">Mitochondrion inner membrane</location>
        <topology evidence="1 12">Multi-pass membrane protein</topology>
    </subcellularLocation>
</comment>
<reference evidence="13" key="1">
    <citation type="submission" date="2023-03" db="EMBL/GenBank/DDBJ databases">
        <title>Near-Complete genome sequence of Lipomyces tetrasporous NRRL Y-64009, an oleaginous yeast capable of growing on lignocellulosic hydrolysates.</title>
        <authorList>
            <consortium name="Lawrence Berkeley National Laboratory"/>
            <person name="Jagtap S.S."/>
            <person name="Liu J.-J."/>
            <person name="Walukiewicz H.E."/>
            <person name="Pangilinan J."/>
            <person name="Lipzen A."/>
            <person name="Ahrendt S."/>
            <person name="Koriabine M."/>
            <person name="Cobaugh K."/>
            <person name="Salamov A."/>
            <person name="Yoshinaga Y."/>
            <person name="Ng V."/>
            <person name="Daum C."/>
            <person name="Grigoriev I.V."/>
            <person name="Slininger P.J."/>
            <person name="Dien B.S."/>
            <person name="Jin Y.-S."/>
            <person name="Rao C.V."/>
        </authorList>
    </citation>
    <scope>NUCLEOTIDE SEQUENCE</scope>
    <source>
        <strain evidence="13">NRRL Y-64009</strain>
    </source>
</reference>
<dbReference type="InterPro" id="IPR034804">
    <property type="entry name" value="SQR/QFR_C/D"/>
</dbReference>
<evidence type="ECO:0000256" key="3">
    <source>
        <dbReference type="ARBA" id="ARBA00022448"/>
    </source>
</evidence>
<dbReference type="GO" id="GO:0020037">
    <property type="term" value="F:heme binding"/>
    <property type="evidence" value="ECO:0007669"/>
    <property type="project" value="TreeGrafter"/>
</dbReference>
<keyword evidence="14" id="KW-1185">Reference proteome</keyword>
<evidence type="ECO:0000313" key="14">
    <source>
        <dbReference type="Proteomes" id="UP001217417"/>
    </source>
</evidence>
<organism evidence="13 14">
    <name type="scientific">Lipomyces tetrasporus</name>
    <dbReference type="NCBI Taxonomy" id="54092"/>
    <lineage>
        <taxon>Eukaryota</taxon>
        <taxon>Fungi</taxon>
        <taxon>Dikarya</taxon>
        <taxon>Ascomycota</taxon>
        <taxon>Saccharomycotina</taxon>
        <taxon>Lipomycetes</taxon>
        <taxon>Lipomycetales</taxon>
        <taxon>Lipomycetaceae</taxon>
        <taxon>Lipomyces</taxon>
    </lineage>
</organism>
<dbReference type="PANTHER" id="PTHR13337:SF2">
    <property type="entry name" value="SUCCINATE DEHYDROGENASE [UBIQUINONE] CYTOCHROME B SMALL SUBUNIT, MITOCHONDRIAL"/>
    <property type="match status" value="1"/>
</dbReference>
<dbReference type="InterPro" id="IPR007992">
    <property type="entry name" value="CybS"/>
</dbReference>
<evidence type="ECO:0000256" key="4">
    <source>
        <dbReference type="ARBA" id="ARBA00022692"/>
    </source>
</evidence>
<comment type="caution">
    <text evidence="13">The sequence shown here is derived from an EMBL/GenBank/DDBJ whole genome shotgun (WGS) entry which is preliminary data.</text>
</comment>
<dbReference type="EMBL" id="JARPMG010000011">
    <property type="protein sequence ID" value="KAJ8097381.1"/>
    <property type="molecule type" value="Genomic_DNA"/>
</dbReference>
<proteinExistence type="inferred from homology"/>
<evidence type="ECO:0000256" key="2">
    <source>
        <dbReference type="ARBA" id="ARBA00007294"/>
    </source>
</evidence>
<dbReference type="SUPFAM" id="SSF81343">
    <property type="entry name" value="Fumarate reductase respiratory complex transmembrane subunits"/>
    <property type="match status" value="1"/>
</dbReference>
<accession>A0AAD7QLA7</accession>
<dbReference type="GO" id="GO:0006121">
    <property type="term" value="P:mitochondrial electron transport, succinate to ubiquinone"/>
    <property type="evidence" value="ECO:0007669"/>
    <property type="project" value="TreeGrafter"/>
</dbReference>
<evidence type="ECO:0000256" key="9">
    <source>
        <dbReference type="ARBA" id="ARBA00023136"/>
    </source>
</evidence>
<protein>
    <recommendedName>
        <fullName evidence="12">Succinate dehydrogenase [ubiquinone] cytochrome b small subunit</fullName>
    </recommendedName>
</protein>
<dbReference type="GO" id="GO:0048039">
    <property type="term" value="F:ubiquinone binding"/>
    <property type="evidence" value="ECO:0007669"/>
    <property type="project" value="TreeGrafter"/>
</dbReference>